<dbReference type="STRING" id="1161919.EPIR_2819"/>
<reference evidence="2 3" key="1">
    <citation type="journal article" date="2013" name="Syst. Appl. Microbiol.">
        <title>Phylogenetic position and virulence apparatus of the pear flower necrosis pathogen Erwinia piriflorinigrans CFBP 5888T as assessed by comparative genomics.</title>
        <authorList>
            <person name="Smits T.H."/>
            <person name="Rezzonico F."/>
            <person name="Lopez M.M."/>
            <person name="Blom J."/>
            <person name="Goesmann A."/>
            <person name="Frey J.E."/>
            <person name="Duffy B."/>
        </authorList>
    </citation>
    <scope>NUCLEOTIDE SEQUENCE [LARGE SCALE GENOMIC DNA]</scope>
    <source>
        <strain evidence="3">CFBP5888</strain>
    </source>
</reference>
<protein>
    <recommendedName>
        <fullName evidence="4">Lipoprotein</fullName>
    </recommendedName>
</protein>
<comment type="caution">
    <text evidence="2">The sequence shown here is derived from an EMBL/GenBank/DDBJ whole genome shotgun (WGS) entry which is preliminary data.</text>
</comment>
<evidence type="ECO:0008006" key="4">
    <source>
        <dbReference type="Google" id="ProtNLM"/>
    </source>
</evidence>
<proteinExistence type="predicted"/>
<name>V5ZAW8_9GAMM</name>
<feature type="chain" id="PRO_5004744799" description="Lipoprotein" evidence="1">
    <location>
        <begin position="19"/>
        <end position="84"/>
    </location>
</feature>
<gene>
    <name evidence="2" type="ORF">EPIR_2819</name>
</gene>
<organism evidence="2 3">
    <name type="scientific">Erwinia piriflorinigrans CFBP 5888</name>
    <dbReference type="NCBI Taxonomy" id="1161919"/>
    <lineage>
        <taxon>Bacteria</taxon>
        <taxon>Pseudomonadati</taxon>
        <taxon>Pseudomonadota</taxon>
        <taxon>Gammaproteobacteria</taxon>
        <taxon>Enterobacterales</taxon>
        <taxon>Erwiniaceae</taxon>
        <taxon>Erwinia</taxon>
    </lineage>
</organism>
<dbReference type="AlphaFoldDB" id="V5ZAW8"/>
<dbReference type="Proteomes" id="UP000018217">
    <property type="component" value="Unassembled WGS sequence"/>
</dbReference>
<evidence type="ECO:0000313" key="2">
    <source>
        <dbReference type="EMBL" id="CCG88182.1"/>
    </source>
</evidence>
<dbReference type="EMBL" id="CAHS01000017">
    <property type="protein sequence ID" value="CCG88182.1"/>
    <property type="molecule type" value="Genomic_DNA"/>
</dbReference>
<feature type="signal peptide" evidence="1">
    <location>
        <begin position="1"/>
        <end position="18"/>
    </location>
</feature>
<sequence length="84" mass="8878">MKNVYLALGLMMTSNAFAGSMSGSIGVKVVIYSQCSINGNNLPAQGATTIPCANGSQVQPKVTKSLLMRDAKTGRENNLVTVEW</sequence>
<accession>V5ZAW8</accession>
<evidence type="ECO:0000256" key="1">
    <source>
        <dbReference type="SAM" id="SignalP"/>
    </source>
</evidence>
<dbReference type="OrthoDB" id="6519995at2"/>
<dbReference type="RefSeq" id="WP_023655955.1">
    <property type="nucleotide sequence ID" value="NZ_CAHS01000017.1"/>
</dbReference>
<keyword evidence="3" id="KW-1185">Reference proteome</keyword>
<keyword evidence="1" id="KW-0732">Signal</keyword>
<evidence type="ECO:0000313" key="3">
    <source>
        <dbReference type="Proteomes" id="UP000018217"/>
    </source>
</evidence>